<evidence type="ECO:0000256" key="6">
    <source>
        <dbReference type="SAM" id="Phobius"/>
    </source>
</evidence>
<dbReference type="Proteomes" id="UP001556367">
    <property type="component" value="Unassembled WGS sequence"/>
</dbReference>
<name>A0ABR3JU50_9AGAR</name>
<feature type="domain" description="DUF2421" evidence="7">
    <location>
        <begin position="831"/>
        <end position="1050"/>
    </location>
</feature>
<dbReference type="PANTHER" id="PTHR37994">
    <property type="entry name" value="ARAE_2_N DOMAIN-CONTAINING PROTEIN-RELATED"/>
    <property type="match status" value="1"/>
</dbReference>
<gene>
    <name evidence="10" type="ORF">HGRIS_014571</name>
</gene>
<feature type="transmembrane region" description="Helical" evidence="6">
    <location>
        <begin position="812"/>
        <end position="830"/>
    </location>
</feature>
<feature type="transmembrane region" description="Helical" evidence="6">
    <location>
        <begin position="114"/>
        <end position="137"/>
    </location>
</feature>
<dbReference type="InterPro" id="IPR049453">
    <property type="entry name" value="Memb_transporter_dom"/>
</dbReference>
<evidence type="ECO:0000256" key="5">
    <source>
        <dbReference type="SAM" id="MobiDB-lite"/>
    </source>
</evidence>
<evidence type="ECO:0000259" key="8">
    <source>
        <dbReference type="Pfam" id="PF10337"/>
    </source>
</evidence>
<feature type="transmembrane region" description="Helical" evidence="6">
    <location>
        <begin position="21"/>
        <end position="38"/>
    </location>
</feature>
<evidence type="ECO:0000256" key="1">
    <source>
        <dbReference type="ARBA" id="ARBA00004141"/>
    </source>
</evidence>
<evidence type="ECO:0000256" key="4">
    <source>
        <dbReference type="ARBA" id="ARBA00023136"/>
    </source>
</evidence>
<keyword evidence="2 6" id="KW-0812">Transmembrane</keyword>
<evidence type="ECO:0000256" key="3">
    <source>
        <dbReference type="ARBA" id="ARBA00022989"/>
    </source>
</evidence>
<dbReference type="Pfam" id="PF10337">
    <property type="entry name" value="ArAE_2_N"/>
    <property type="match status" value="2"/>
</dbReference>
<reference evidence="11" key="1">
    <citation type="submission" date="2024-06" db="EMBL/GenBank/DDBJ databases">
        <title>Multi-omics analyses provide insights into the biosynthesis of the anticancer antibiotic pleurotin in Hohenbuehelia grisea.</title>
        <authorList>
            <person name="Weaver J.A."/>
            <person name="Alberti F."/>
        </authorList>
    </citation>
    <scope>NUCLEOTIDE SEQUENCE [LARGE SCALE GENOMIC DNA]</scope>
    <source>
        <strain evidence="11">T-177</strain>
    </source>
</reference>
<feature type="domain" description="Integral membrane bound transporter" evidence="9">
    <location>
        <begin position="695"/>
        <end position="826"/>
    </location>
</feature>
<dbReference type="Pfam" id="PF13515">
    <property type="entry name" value="FUSC_2"/>
    <property type="match status" value="1"/>
</dbReference>
<keyword evidence="4 6" id="KW-0472">Membrane</keyword>
<accession>A0ABR3JU50</accession>
<keyword evidence="11" id="KW-1185">Reference proteome</keyword>
<dbReference type="InterPro" id="IPR018823">
    <property type="entry name" value="ArAE_2_N"/>
</dbReference>
<protein>
    <recommendedName>
        <fullName evidence="12">ER transporter 6TM N-terminal domain-containing protein</fullName>
    </recommendedName>
</protein>
<feature type="transmembrane region" description="Helical" evidence="6">
    <location>
        <begin position="720"/>
        <end position="739"/>
    </location>
</feature>
<keyword evidence="3 6" id="KW-1133">Transmembrane helix</keyword>
<evidence type="ECO:0000313" key="10">
    <source>
        <dbReference type="EMBL" id="KAL0959307.1"/>
    </source>
</evidence>
<comment type="subcellular location">
    <subcellularLocation>
        <location evidence="1">Membrane</location>
        <topology evidence="1">Multi-pass membrane protein</topology>
    </subcellularLocation>
</comment>
<dbReference type="Pfam" id="PF10334">
    <property type="entry name" value="BRE4"/>
    <property type="match status" value="1"/>
</dbReference>
<proteinExistence type="predicted"/>
<dbReference type="InterPro" id="IPR018820">
    <property type="entry name" value="BRE4-related_DUF2421"/>
</dbReference>
<evidence type="ECO:0008006" key="12">
    <source>
        <dbReference type="Google" id="ProtNLM"/>
    </source>
</evidence>
<feature type="transmembrane region" description="Helical" evidence="6">
    <location>
        <begin position="146"/>
        <end position="172"/>
    </location>
</feature>
<feature type="domain" description="Putative ER transporter 6TM N-terminal" evidence="8">
    <location>
        <begin position="403"/>
        <end position="527"/>
    </location>
</feature>
<evidence type="ECO:0000313" key="11">
    <source>
        <dbReference type="Proteomes" id="UP001556367"/>
    </source>
</evidence>
<feature type="compositionally biased region" description="Low complexity" evidence="5">
    <location>
        <begin position="319"/>
        <end position="328"/>
    </location>
</feature>
<evidence type="ECO:0000256" key="2">
    <source>
        <dbReference type="ARBA" id="ARBA00022692"/>
    </source>
</evidence>
<organism evidence="10 11">
    <name type="scientific">Hohenbuehelia grisea</name>
    <dbReference type="NCBI Taxonomy" id="104357"/>
    <lineage>
        <taxon>Eukaryota</taxon>
        <taxon>Fungi</taxon>
        <taxon>Dikarya</taxon>
        <taxon>Basidiomycota</taxon>
        <taxon>Agaricomycotina</taxon>
        <taxon>Agaricomycetes</taxon>
        <taxon>Agaricomycetidae</taxon>
        <taxon>Agaricales</taxon>
        <taxon>Pleurotineae</taxon>
        <taxon>Pleurotaceae</taxon>
        <taxon>Hohenbuehelia</taxon>
    </lineage>
</organism>
<feature type="transmembrane region" description="Helical" evidence="6">
    <location>
        <begin position="751"/>
        <end position="769"/>
    </location>
</feature>
<evidence type="ECO:0000259" key="9">
    <source>
        <dbReference type="Pfam" id="PF13515"/>
    </source>
</evidence>
<dbReference type="PANTHER" id="PTHR37994:SF1">
    <property type="entry name" value="ER TRANSPORTER 6TM N-TERMINAL DOMAIN-CONTAINING PROTEIN"/>
    <property type="match status" value="1"/>
</dbReference>
<feature type="domain" description="Putative ER transporter 6TM N-terminal" evidence="8">
    <location>
        <begin position="9"/>
        <end position="298"/>
    </location>
</feature>
<evidence type="ECO:0000259" key="7">
    <source>
        <dbReference type="Pfam" id="PF10334"/>
    </source>
</evidence>
<feature type="compositionally biased region" description="Basic and acidic residues" evidence="5">
    <location>
        <begin position="338"/>
        <end position="351"/>
    </location>
</feature>
<feature type="transmembrane region" description="Helical" evidence="6">
    <location>
        <begin position="178"/>
        <end position="198"/>
    </location>
</feature>
<comment type="caution">
    <text evidence="10">The sequence shown here is derived from an EMBL/GenBank/DDBJ whole genome shotgun (WGS) entry which is preliminary data.</text>
</comment>
<feature type="transmembrane region" description="Helical" evidence="6">
    <location>
        <begin position="73"/>
        <end position="94"/>
    </location>
</feature>
<dbReference type="EMBL" id="JASNQZ010000003">
    <property type="protein sequence ID" value="KAL0959307.1"/>
    <property type="molecule type" value="Genomic_DNA"/>
</dbReference>
<feature type="region of interest" description="Disordered" evidence="5">
    <location>
        <begin position="311"/>
        <end position="372"/>
    </location>
</feature>
<sequence>MALLPDLRWITANCSWSKIKPALRCAVAAWAGTVLFVIPSVEIFMGQASFLILIVAFLSPPSDPFMSVLEREFLLILFACLAWAWSCLGIRLAHFARATRDPTAPLSAIFTGQYIEAAPSIILAVFIFVGSAFFLYIKARQGPGPFLLASIFACIGLDIALTTAVLFPYPFYNIGKAIIIPLGFHSAIALLTSIFVFPSTISAQFTTRLSTVLSPLKQSIDTHRLLLKKDSEDADFPTMAESARATVRESEAGLVPLAASARLLRSDLIYSRFAPSDWRDLQKTARRIAVRANGLNVYLGLVDPSKPKFPVTPAPSAPVTPVAHTPAHSRPPSVAPIRTHDLEGKANRGDQSETVTPTATTPTLASATTRHTEAHGHHFPFIHGHHGHHGHAHRHSSHAHAHSHILHTNLLHLSLTRSPKPEHAVGVFESQRYLNLEATRLHDPDDAEHTKESMALLSASCDTLLEACTDGISAITSWLPGVRKGRWRFWVSRKERQREWQTRYDALKKARDALHQALQAFENEKRHLVLEPYHGAFEPKPDAQDQPAPPHRHLFHCYVYQYHLNHLSHNLLDLFDQILHLESERRANKLWTPAHDATFWSTWQPAENIEHDDDENPELIQGIPPAWSDLGEPQPRDPDALPPRNAFEWLMNGLYRFTKALGHGNAVFALKAGALTVIMCLPSFIKASAAFAYSNRFVWAIFMAQLTLARFRGDTTFGLVARILATFWGGLVGLVMWYISTGSGHGNPYGFAAVCAVCFPFFFYARLYWPGPPMTNIIFFVTAILVLGYSYQDNYIVLASNPGTGWSVFWRRFLLVTVGVAAAFIFSFFPPSTTIRRYQRTTLATTVSELGAIYCSIVSFAHLPHEEAAQGIITSLIAVRSKLNRSMILRTNVVYEFSLRGRWPAERYHRILELQLQIAYSLSHLMSVVEHMEPAWTRAFLRRTRLLDSDFQGDVLAVISMVSTSLKTGNPLPQITPCPLLDRFMERSHGLNIIHDDSEEDYGLPRTLTLQTLQNPQYIKFCVGVSTAYGIVTQLDRLMMATKEIVGEQYHIHGLGLGPEQSQKTEGVPLGPRISSVRYAQGV</sequence>
<feature type="transmembrane region" description="Helical" evidence="6">
    <location>
        <begin position="776"/>
        <end position="792"/>
    </location>
</feature>
<feature type="compositionally biased region" description="Low complexity" evidence="5">
    <location>
        <begin position="354"/>
        <end position="369"/>
    </location>
</feature>